<reference evidence="10 11" key="1">
    <citation type="journal article" date="2019" name="Gigascience">
        <title>Whole-genome sequence of the oriental lung fluke Paragonimus westermani.</title>
        <authorList>
            <person name="Oey H."/>
            <person name="Zakrzewski M."/>
            <person name="Narain K."/>
            <person name="Devi K.R."/>
            <person name="Agatsuma T."/>
            <person name="Nawaratna S."/>
            <person name="Gobert G.N."/>
            <person name="Jones M.K."/>
            <person name="Ragan M.A."/>
            <person name="McManus D.P."/>
            <person name="Krause L."/>
        </authorList>
    </citation>
    <scope>NUCLEOTIDE SEQUENCE [LARGE SCALE GENOMIC DNA]</scope>
    <source>
        <strain evidence="10 11">IND2009</strain>
    </source>
</reference>
<evidence type="ECO:0000256" key="3">
    <source>
        <dbReference type="ARBA" id="ARBA00022723"/>
    </source>
</evidence>
<keyword evidence="6" id="KW-1015">Disulfide bond</keyword>
<evidence type="ECO:0000256" key="5">
    <source>
        <dbReference type="ARBA" id="ARBA00022833"/>
    </source>
</evidence>
<evidence type="ECO:0000313" key="10">
    <source>
        <dbReference type="EMBL" id="KAA3682147.1"/>
    </source>
</evidence>
<accession>A0A5J4P2V2</accession>
<gene>
    <name evidence="10" type="ORF">DEA37_0009838</name>
</gene>
<dbReference type="Pfam" id="PF17771">
    <property type="entry name" value="ADAMTS_CR_2"/>
    <property type="match status" value="1"/>
</dbReference>
<evidence type="ECO:0000256" key="8">
    <source>
        <dbReference type="SAM" id="MobiDB-lite"/>
    </source>
</evidence>
<dbReference type="Gene3D" id="3.40.1620.60">
    <property type="match status" value="1"/>
</dbReference>
<evidence type="ECO:0000256" key="2">
    <source>
        <dbReference type="ARBA" id="ARBA00022525"/>
    </source>
</evidence>
<keyword evidence="11" id="KW-1185">Reference proteome</keyword>
<evidence type="ECO:0000256" key="6">
    <source>
        <dbReference type="ARBA" id="ARBA00023157"/>
    </source>
</evidence>
<evidence type="ECO:0000256" key="7">
    <source>
        <dbReference type="ARBA" id="ARBA00023180"/>
    </source>
</evidence>
<dbReference type="InterPro" id="IPR036383">
    <property type="entry name" value="TSP1_rpt_sf"/>
</dbReference>
<dbReference type="EMBL" id="QNGE01000064">
    <property type="protein sequence ID" value="KAA3682147.1"/>
    <property type="molecule type" value="Genomic_DNA"/>
</dbReference>
<dbReference type="AlphaFoldDB" id="A0A5J4P2V2"/>
<protein>
    <recommendedName>
        <fullName evidence="9">ADAMTS cysteine-rich domain-containing protein</fullName>
    </recommendedName>
</protein>
<dbReference type="Gene3D" id="2.20.100.10">
    <property type="entry name" value="Thrombospondin type-1 (TSP1) repeat"/>
    <property type="match status" value="1"/>
</dbReference>
<name>A0A5J4P2V2_9TREM</name>
<dbReference type="Pfam" id="PF00090">
    <property type="entry name" value="TSP_1"/>
    <property type="match status" value="1"/>
</dbReference>
<keyword evidence="2" id="KW-0964">Secreted</keyword>
<dbReference type="InterPro" id="IPR050439">
    <property type="entry name" value="ADAMTS_ADAMTS-like"/>
</dbReference>
<comment type="subcellular location">
    <subcellularLocation>
        <location evidence="1">Secreted</location>
    </subcellularLocation>
</comment>
<dbReference type="GO" id="GO:0031012">
    <property type="term" value="C:extracellular matrix"/>
    <property type="evidence" value="ECO:0007669"/>
    <property type="project" value="TreeGrafter"/>
</dbReference>
<keyword evidence="3" id="KW-0479">Metal-binding</keyword>
<evidence type="ECO:0000256" key="4">
    <source>
        <dbReference type="ARBA" id="ARBA00022801"/>
    </source>
</evidence>
<keyword evidence="5" id="KW-0862">Zinc</keyword>
<keyword evidence="7" id="KW-0325">Glycoprotein</keyword>
<dbReference type="Proteomes" id="UP000324629">
    <property type="component" value="Unassembled WGS sequence"/>
</dbReference>
<dbReference type="InterPro" id="IPR041645">
    <property type="entry name" value="ADAMTS_CR_2"/>
</dbReference>
<proteinExistence type="predicted"/>
<dbReference type="GO" id="GO:0046872">
    <property type="term" value="F:metal ion binding"/>
    <property type="evidence" value="ECO:0007669"/>
    <property type="project" value="UniProtKB-KW"/>
</dbReference>
<dbReference type="GO" id="GO:0006508">
    <property type="term" value="P:proteolysis"/>
    <property type="evidence" value="ECO:0007669"/>
    <property type="project" value="TreeGrafter"/>
</dbReference>
<keyword evidence="4" id="KW-0378">Hydrolase</keyword>
<dbReference type="PANTHER" id="PTHR13723">
    <property type="entry name" value="ADAMTS A DISINTEGRIN AND METALLOPROTEASE WITH THROMBOSPONDIN MOTIFS PROTEASE"/>
    <property type="match status" value="1"/>
</dbReference>
<dbReference type="GO" id="GO:0004222">
    <property type="term" value="F:metalloendopeptidase activity"/>
    <property type="evidence" value="ECO:0007669"/>
    <property type="project" value="TreeGrafter"/>
</dbReference>
<dbReference type="PROSITE" id="PS50092">
    <property type="entry name" value="TSP1"/>
    <property type="match status" value="1"/>
</dbReference>
<feature type="region of interest" description="Disordered" evidence="8">
    <location>
        <begin position="1"/>
        <end position="21"/>
    </location>
</feature>
<evidence type="ECO:0000313" key="11">
    <source>
        <dbReference type="Proteomes" id="UP000324629"/>
    </source>
</evidence>
<comment type="caution">
    <text evidence="10">The sequence shown here is derived from an EMBL/GenBank/DDBJ whole genome shotgun (WGS) entry which is preliminary data.</text>
</comment>
<dbReference type="SUPFAM" id="SSF82895">
    <property type="entry name" value="TSP-1 type 1 repeat"/>
    <property type="match status" value="1"/>
</dbReference>
<dbReference type="GO" id="GO:0005576">
    <property type="term" value="C:extracellular region"/>
    <property type="evidence" value="ECO:0007669"/>
    <property type="project" value="UniProtKB-SubCell"/>
</dbReference>
<evidence type="ECO:0000256" key="1">
    <source>
        <dbReference type="ARBA" id="ARBA00004613"/>
    </source>
</evidence>
<feature type="domain" description="ADAMTS cysteine-rich" evidence="9">
    <location>
        <begin position="78"/>
        <end position="146"/>
    </location>
</feature>
<dbReference type="PANTHER" id="PTHR13723:SF305">
    <property type="entry name" value="PROTEIN MADD-4"/>
    <property type="match status" value="1"/>
</dbReference>
<evidence type="ECO:0000259" key="9">
    <source>
        <dbReference type="Pfam" id="PF17771"/>
    </source>
</evidence>
<sequence length="187" mass="20903">MASDDSRAANSKMHNSPLPRTLLSDDPYHGIPGDVSNNLLHLCSKFRSNVASCLRREDSPSYLYMSDWLAKRSQHDLPGLMFSLDQQCQFVLKVPSTRFCGHMQLPECRQLYCQEGENAACLPMEAAWAEGSSCGENKWCIQGQCVPNSQKPVRVNGNWGPWGPWSLCSRTCGGGVRFSERECNNPE</sequence>
<dbReference type="GO" id="GO:0030198">
    <property type="term" value="P:extracellular matrix organization"/>
    <property type="evidence" value="ECO:0007669"/>
    <property type="project" value="TreeGrafter"/>
</dbReference>
<organism evidence="10 11">
    <name type="scientific">Paragonimus westermani</name>
    <dbReference type="NCBI Taxonomy" id="34504"/>
    <lineage>
        <taxon>Eukaryota</taxon>
        <taxon>Metazoa</taxon>
        <taxon>Spiralia</taxon>
        <taxon>Lophotrochozoa</taxon>
        <taxon>Platyhelminthes</taxon>
        <taxon>Trematoda</taxon>
        <taxon>Digenea</taxon>
        <taxon>Plagiorchiida</taxon>
        <taxon>Troglotremata</taxon>
        <taxon>Troglotrematidae</taxon>
        <taxon>Paragonimus</taxon>
    </lineage>
</organism>
<dbReference type="InterPro" id="IPR000884">
    <property type="entry name" value="TSP1_rpt"/>
</dbReference>